<evidence type="ECO:0000313" key="2">
    <source>
        <dbReference type="EMBL" id="PNR33046.1"/>
    </source>
</evidence>
<keyword evidence="4" id="KW-1185">Reference proteome</keyword>
<sequence>MILAAHRIDSQEFSWGSTSAKGEGRASRRHPSLPAFPSSVQTPRAAKSFERSLLSSLLFGLF</sequence>
<name>A0A2K1IUU6_PHYPA</name>
<evidence type="ECO:0000313" key="3">
    <source>
        <dbReference type="EnsemblPlants" id="Pp3c20_10320V3.1"/>
    </source>
</evidence>
<accession>A0A2K1IUU6</accession>
<reference evidence="2 4" key="1">
    <citation type="journal article" date="2008" name="Science">
        <title>The Physcomitrella genome reveals evolutionary insights into the conquest of land by plants.</title>
        <authorList>
            <person name="Rensing S."/>
            <person name="Lang D."/>
            <person name="Zimmer A."/>
            <person name="Terry A."/>
            <person name="Salamov A."/>
            <person name="Shapiro H."/>
            <person name="Nishiyama T."/>
            <person name="Perroud P.-F."/>
            <person name="Lindquist E."/>
            <person name="Kamisugi Y."/>
            <person name="Tanahashi T."/>
            <person name="Sakakibara K."/>
            <person name="Fujita T."/>
            <person name="Oishi K."/>
            <person name="Shin-I T."/>
            <person name="Kuroki Y."/>
            <person name="Toyoda A."/>
            <person name="Suzuki Y."/>
            <person name="Hashimoto A."/>
            <person name="Yamaguchi K."/>
            <person name="Sugano A."/>
            <person name="Kohara Y."/>
            <person name="Fujiyama A."/>
            <person name="Anterola A."/>
            <person name="Aoki S."/>
            <person name="Ashton N."/>
            <person name="Barbazuk W.B."/>
            <person name="Barker E."/>
            <person name="Bennetzen J."/>
            <person name="Bezanilla M."/>
            <person name="Blankenship R."/>
            <person name="Cho S.H."/>
            <person name="Dutcher S."/>
            <person name="Estelle M."/>
            <person name="Fawcett J.A."/>
            <person name="Gundlach H."/>
            <person name="Hanada K."/>
            <person name="Heyl A."/>
            <person name="Hicks K.A."/>
            <person name="Hugh J."/>
            <person name="Lohr M."/>
            <person name="Mayer K."/>
            <person name="Melkozernov A."/>
            <person name="Murata T."/>
            <person name="Nelson D."/>
            <person name="Pils B."/>
            <person name="Prigge M."/>
            <person name="Reiss B."/>
            <person name="Renner T."/>
            <person name="Rombauts S."/>
            <person name="Rushton P."/>
            <person name="Sanderfoot A."/>
            <person name="Schween G."/>
            <person name="Shiu S.-H."/>
            <person name="Stueber K."/>
            <person name="Theodoulou F.L."/>
            <person name="Tu H."/>
            <person name="Van de Peer Y."/>
            <person name="Verrier P.J."/>
            <person name="Waters E."/>
            <person name="Wood A."/>
            <person name="Yang L."/>
            <person name="Cove D."/>
            <person name="Cuming A."/>
            <person name="Hasebe M."/>
            <person name="Lucas S."/>
            <person name="Mishler D.B."/>
            <person name="Reski R."/>
            <person name="Grigoriev I."/>
            <person name="Quatrano R.S."/>
            <person name="Boore J.L."/>
        </authorList>
    </citation>
    <scope>NUCLEOTIDE SEQUENCE [LARGE SCALE GENOMIC DNA]</scope>
    <source>
        <strain evidence="3 4">cv. Gransden 2004</strain>
    </source>
</reference>
<gene>
    <name evidence="2" type="ORF">PHYPA_024989</name>
</gene>
<protein>
    <submittedName>
        <fullName evidence="2 3">Uncharacterized protein</fullName>
    </submittedName>
</protein>
<dbReference type="InParanoid" id="A0A2K1IUU6"/>
<evidence type="ECO:0000313" key="4">
    <source>
        <dbReference type="Proteomes" id="UP000006727"/>
    </source>
</evidence>
<dbReference type="AlphaFoldDB" id="A0A2K1IUU6"/>
<reference evidence="3" key="3">
    <citation type="submission" date="2020-12" db="UniProtKB">
        <authorList>
            <consortium name="EnsemblPlants"/>
        </authorList>
    </citation>
    <scope>IDENTIFICATION</scope>
</reference>
<dbReference type="EnsemblPlants" id="Pp3c20_10320V3.1">
    <property type="protein sequence ID" value="Pp3c20_10320V3.1"/>
    <property type="gene ID" value="Pp3c20_10320"/>
</dbReference>
<dbReference type="PaxDb" id="3218-PP1S192_54V6.1"/>
<feature type="region of interest" description="Disordered" evidence="1">
    <location>
        <begin position="15"/>
        <end position="42"/>
    </location>
</feature>
<organism evidence="2">
    <name type="scientific">Physcomitrium patens</name>
    <name type="common">Spreading-leaved earth moss</name>
    <name type="synonym">Physcomitrella patens</name>
    <dbReference type="NCBI Taxonomy" id="3218"/>
    <lineage>
        <taxon>Eukaryota</taxon>
        <taxon>Viridiplantae</taxon>
        <taxon>Streptophyta</taxon>
        <taxon>Embryophyta</taxon>
        <taxon>Bryophyta</taxon>
        <taxon>Bryophytina</taxon>
        <taxon>Bryopsida</taxon>
        <taxon>Funariidae</taxon>
        <taxon>Funariales</taxon>
        <taxon>Funariaceae</taxon>
        <taxon>Physcomitrium</taxon>
    </lineage>
</organism>
<proteinExistence type="predicted"/>
<dbReference type="Proteomes" id="UP000006727">
    <property type="component" value="Chromosome 20"/>
</dbReference>
<evidence type="ECO:0000256" key="1">
    <source>
        <dbReference type="SAM" id="MobiDB-lite"/>
    </source>
</evidence>
<reference evidence="2 4" key="2">
    <citation type="journal article" date="2018" name="Plant J.">
        <title>The Physcomitrella patens chromosome-scale assembly reveals moss genome structure and evolution.</title>
        <authorList>
            <person name="Lang D."/>
            <person name="Ullrich K.K."/>
            <person name="Murat F."/>
            <person name="Fuchs J."/>
            <person name="Jenkins J."/>
            <person name="Haas F.B."/>
            <person name="Piednoel M."/>
            <person name="Gundlach H."/>
            <person name="Van Bel M."/>
            <person name="Meyberg R."/>
            <person name="Vives C."/>
            <person name="Morata J."/>
            <person name="Symeonidi A."/>
            <person name="Hiss M."/>
            <person name="Muchero W."/>
            <person name="Kamisugi Y."/>
            <person name="Saleh O."/>
            <person name="Blanc G."/>
            <person name="Decker E.L."/>
            <person name="van Gessel N."/>
            <person name="Grimwood J."/>
            <person name="Hayes R.D."/>
            <person name="Graham S.W."/>
            <person name="Gunter L.E."/>
            <person name="McDaniel S.F."/>
            <person name="Hoernstein S.N.W."/>
            <person name="Larsson A."/>
            <person name="Li F.W."/>
            <person name="Perroud P.F."/>
            <person name="Phillips J."/>
            <person name="Ranjan P."/>
            <person name="Rokshar D.S."/>
            <person name="Rothfels C.J."/>
            <person name="Schneider L."/>
            <person name="Shu S."/>
            <person name="Stevenson D.W."/>
            <person name="Thummler F."/>
            <person name="Tillich M."/>
            <person name="Villarreal Aguilar J.C."/>
            <person name="Widiez T."/>
            <person name="Wong G.K."/>
            <person name="Wymore A."/>
            <person name="Zhang Y."/>
            <person name="Zimmer A.D."/>
            <person name="Quatrano R.S."/>
            <person name="Mayer K.F.X."/>
            <person name="Goodstein D."/>
            <person name="Casacuberta J.M."/>
            <person name="Vandepoele K."/>
            <person name="Reski R."/>
            <person name="Cuming A.C."/>
            <person name="Tuskan G.A."/>
            <person name="Maumus F."/>
            <person name="Salse J."/>
            <person name="Schmutz J."/>
            <person name="Rensing S.A."/>
        </authorList>
    </citation>
    <scope>NUCLEOTIDE SEQUENCE [LARGE SCALE GENOMIC DNA]</scope>
    <source>
        <strain evidence="3 4">cv. Gransden 2004</strain>
    </source>
</reference>
<dbReference type="Gramene" id="Pp3c20_10320V3.1">
    <property type="protein sequence ID" value="Pp3c20_10320V3.1"/>
    <property type="gene ID" value="Pp3c20_10320"/>
</dbReference>
<dbReference type="EMBL" id="ABEU02000020">
    <property type="protein sequence ID" value="PNR33046.1"/>
    <property type="molecule type" value="Genomic_DNA"/>
</dbReference>